<dbReference type="HOGENOM" id="CLU_065609_0_0_5"/>
<keyword evidence="1" id="KW-0732">Signal</keyword>
<dbReference type="STRING" id="314225.ELI_12360"/>
<dbReference type="AlphaFoldDB" id="Q2N6X7"/>
<dbReference type="SUPFAM" id="SSF52833">
    <property type="entry name" value="Thioredoxin-like"/>
    <property type="match status" value="1"/>
</dbReference>
<dbReference type="Proteomes" id="UP000008808">
    <property type="component" value="Chromosome"/>
</dbReference>
<organism evidence="2 3">
    <name type="scientific">Erythrobacter litoralis (strain HTCC2594)</name>
    <dbReference type="NCBI Taxonomy" id="314225"/>
    <lineage>
        <taxon>Bacteria</taxon>
        <taxon>Pseudomonadati</taxon>
        <taxon>Pseudomonadota</taxon>
        <taxon>Alphaproteobacteria</taxon>
        <taxon>Sphingomonadales</taxon>
        <taxon>Erythrobacteraceae</taxon>
        <taxon>Erythrobacter/Porphyrobacter group</taxon>
        <taxon>Erythrobacter</taxon>
    </lineage>
</organism>
<dbReference type="PANTHER" id="PTHR36057:SF1">
    <property type="entry name" value="LIPOPROTEIN LIPID ATTACHMENT SITE-LIKE PROTEIN, PUTATIVE (DUF1223)-RELATED"/>
    <property type="match status" value="1"/>
</dbReference>
<dbReference type="OrthoDB" id="9808254at2"/>
<dbReference type="eggNOG" id="COG5429">
    <property type="taxonomic scope" value="Bacteria"/>
</dbReference>
<evidence type="ECO:0000256" key="1">
    <source>
        <dbReference type="SAM" id="SignalP"/>
    </source>
</evidence>
<reference evidence="3" key="1">
    <citation type="journal article" date="2009" name="J. Bacteriol.">
        <title>Complete genome sequence of Erythrobacter litoralis HTCC2594.</title>
        <authorList>
            <person name="Oh H.M."/>
            <person name="Giovannoni S.J."/>
            <person name="Ferriera S."/>
            <person name="Johnson J."/>
            <person name="Cho J.C."/>
        </authorList>
    </citation>
    <scope>NUCLEOTIDE SEQUENCE [LARGE SCALE GENOMIC DNA]</scope>
    <source>
        <strain evidence="3">HTCC2594</strain>
    </source>
</reference>
<accession>Q2N6X7</accession>
<evidence type="ECO:0000313" key="3">
    <source>
        <dbReference type="Proteomes" id="UP000008808"/>
    </source>
</evidence>
<keyword evidence="3" id="KW-1185">Reference proteome</keyword>
<dbReference type="PANTHER" id="PTHR36057">
    <property type="match status" value="1"/>
</dbReference>
<proteinExistence type="predicted"/>
<dbReference type="RefSeq" id="WP_011415386.1">
    <property type="nucleotide sequence ID" value="NC_007722.1"/>
</dbReference>
<dbReference type="KEGG" id="eli:ELI_12360"/>
<dbReference type="InterPro" id="IPR036249">
    <property type="entry name" value="Thioredoxin-like_sf"/>
</dbReference>
<evidence type="ECO:0000313" key="2">
    <source>
        <dbReference type="EMBL" id="ABC64564.1"/>
    </source>
</evidence>
<sequence>MNKALWISAALLAAGVTVGTVHFNNASGADTATAEDKRMMTQQASGSDATHATQPVVVEFFTSQGCSSCPPADRLAGRLAEEPNLRVIERPVTYWDRLGWTDTLGKEANTTLQRAYARRTLGGRNGVYTPQAVVNGATGVVGSREADLRGLISQARFAELPQVETSDKPDGTTEVMITGAGADPANVQLVGLDRSETVRIGRGENGGRSVTYINVWKGERSLGTLAGDGASYMIAPRDRSIDGANAYAVIVREGEAGPILTGRILPAA</sequence>
<dbReference type="Pfam" id="PF06764">
    <property type="entry name" value="DUF1223"/>
    <property type="match status" value="1"/>
</dbReference>
<dbReference type="InterPro" id="IPR010634">
    <property type="entry name" value="DUF1223"/>
</dbReference>
<name>Q2N6X7_ERYLH</name>
<evidence type="ECO:0008006" key="4">
    <source>
        <dbReference type="Google" id="ProtNLM"/>
    </source>
</evidence>
<feature type="signal peptide" evidence="1">
    <location>
        <begin position="1"/>
        <end position="23"/>
    </location>
</feature>
<protein>
    <recommendedName>
        <fullName evidence="4">DUF1223 domain-containing protein</fullName>
    </recommendedName>
</protein>
<feature type="chain" id="PRO_5004213011" description="DUF1223 domain-containing protein" evidence="1">
    <location>
        <begin position="24"/>
        <end position="268"/>
    </location>
</feature>
<dbReference type="EMBL" id="CP000157">
    <property type="protein sequence ID" value="ABC64564.1"/>
    <property type="molecule type" value="Genomic_DNA"/>
</dbReference>
<gene>
    <name evidence="2" type="ordered locus">ELI_12360</name>
</gene>